<feature type="region of interest" description="Disordered" evidence="1">
    <location>
        <begin position="1197"/>
        <end position="1234"/>
    </location>
</feature>
<keyword evidence="2" id="KW-1133">Transmembrane helix</keyword>
<evidence type="ECO:0000256" key="2">
    <source>
        <dbReference type="SAM" id="Phobius"/>
    </source>
</evidence>
<evidence type="ECO:0000313" key="3">
    <source>
        <dbReference type="EMBL" id="JAS22142.1"/>
    </source>
</evidence>
<organism evidence="3">
    <name type="scientific">Clastoptera arizonana</name>
    <name type="common">Arizona spittle bug</name>
    <dbReference type="NCBI Taxonomy" id="38151"/>
    <lineage>
        <taxon>Eukaryota</taxon>
        <taxon>Metazoa</taxon>
        <taxon>Ecdysozoa</taxon>
        <taxon>Arthropoda</taxon>
        <taxon>Hexapoda</taxon>
        <taxon>Insecta</taxon>
        <taxon>Pterygota</taxon>
        <taxon>Neoptera</taxon>
        <taxon>Paraneoptera</taxon>
        <taxon>Hemiptera</taxon>
        <taxon>Auchenorrhyncha</taxon>
        <taxon>Cercopoidea</taxon>
        <taxon>Clastopteridae</taxon>
        <taxon>Clastoptera</taxon>
    </lineage>
</organism>
<reference evidence="3" key="1">
    <citation type="submission" date="2015-12" db="EMBL/GenBank/DDBJ databases">
        <title>De novo transcriptome assembly of four potential Pierce s Disease insect vectors from Arizona vineyards.</title>
        <authorList>
            <person name="Tassone E.E."/>
        </authorList>
    </citation>
    <scope>NUCLEOTIDE SEQUENCE</scope>
</reference>
<dbReference type="Gene3D" id="3.30.450.20">
    <property type="entry name" value="PAS domain"/>
    <property type="match status" value="3"/>
</dbReference>
<dbReference type="EMBL" id="GEDC01015156">
    <property type="protein sequence ID" value="JAS22142.1"/>
    <property type="molecule type" value="Transcribed_RNA"/>
</dbReference>
<dbReference type="GO" id="GO:0005891">
    <property type="term" value="C:voltage-gated calcium channel complex"/>
    <property type="evidence" value="ECO:0007669"/>
    <property type="project" value="TreeGrafter"/>
</dbReference>
<dbReference type="AlphaFoldDB" id="A0A1B6D910"/>
<feature type="transmembrane region" description="Helical" evidence="2">
    <location>
        <begin position="1113"/>
        <end position="1132"/>
    </location>
</feature>
<dbReference type="Gene3D" id="3.40.50.410">
    <property type="entry name" value="von Willebrand factor, type A domain"/>
    <property type="match status" value="1"/>
</dbReference>
<dbReference type="InterPro" id="IPR029151">
    <property type="entry name" value="Sensor-like_sf"/>
</dbReference>
<accession>A0A1B6D910</accession>
<name>A0A1B6D910_9HEMI</name>
<dbReference type="SUPFAM" id="SSF103190">
    <property type="entry name" value="Sensory domain-like"/>
    <property type="match status" value="1"/>
</dbReference>
<sequence>FNVNFNGLTWKMCYITKLLFFKQILFCSKLLNSSKLLVYTFMVATLNSYVLSNTTDFYRYKGVELSKNSHDFFQNINLSKIDDINREISTELKGFAKKLSFRLKEISTTEVGITKIKELIRPSENDYMEFEEPGLMHIKKLAKGLDGKIMEYLTILNLTKLTIESYADQYGSQIVSTEPCLFQSGNRMEPNQSSNSVNQHMPLNLTKHFIEGYNATSGIKMLYFMSKMDKEEKTHIFKPEIQLNVSLNYKCILSDDAYFQKIFLNTVSERPKHIVLIIDHGGIFSENQITTAKSLAKHIISALSFDDKVGILGLSETVVYPDTIDCSDMYMLNATEKNKFLLINFIDSLIKYKGSTNHTLGFHSAFNMIRHSVNDPTRNVIMIYITRAILSSLAEARFVMETISKGIDSVLPNIIINTCLMIDDEKILFVKHFLKYVSQQNFSTYNIKNKRNLIKGNATPGVMEVIKSYTHLDHVVRRLLVINTAKVNFKKEPLFSFPHWDFFKNGDLVISISQVVKDAKNHHLGISVLDISYDEIFGNFLYFNDYKNSYTFIIDLEGYVLVHPSLKQPNYNNYENPPIIDISYLENDFKKETFRNPVLKKISGVLENSNAEMKYVWQRLSTAPMIVVLVYNLHKVTPHKMHSFVMPLDIPLAYHRLDLTTSEEYNLCWNLRQLTSLDTGSLFLSAWCFQSPNKYLLAVNSESELSIQRYMAYLKDTTKLLANPGLKCNVRDELVPLVHILPYWKKLFFHSTLRRYIIRRYMVTSSGAIVMYPGAVIDPKLDPLRRYWYVEAVKRPNHVIITPPYIDSGGAGYIVTISQSLIEPATAVVAFDITLGYFYKLLSEFITFCSLPNVQSNNKIKCFLMDDTGYLISHPNLVGKEILGKQHITHIESLVANDMLNHKGFGEKLVCNDYNTNTIQRHYKFNMESDGIISNIIPGDQCVRYHLIPLHDTNVFLGIINTTCDLVTAFCPCNTIDRHCLNCDRLEQSECECPCECPLDSEPCRKFKPNHNPTCFNYAEPPVHILPVFSKGKTCFQLNCEQYLTHSSCIGVIGCEWCQLQCDAVTPINIPYCTSQDFCFNGVLVSASQLGDGPRRLLNADGEFSRNFPIGSLGGGIVALLLALGLMFHCYIKHNQSSHRYLSADTSINLLNFDRGQSKIIEEPPTGANNGLVASAQEAALLSPVPIVISPYRMSSSYQRPPTVDSDHGYSTMTPHEDTEPPEAHPSPSPHQTLLPHHILAPVTVHMVMDN</sequence>
<dbReference type="InterPro" id="IPR051173">
    <property type="entry name" value="Ca_channel_alpha-2/delta"/>
</dbReference>
<dbReference type="PANTHER" id="PTHR10166">
    <property type="entry name" value="VOLTAGE-DEPENDENT CALCIUM CHANNEL SUBUNIT ALPHA-2/DELTA-RELATED"/>
    <property type="match status" value="1"/>
</dbReference>
<proteinExistence type="predicted"/>
<dbReference type="PANTHER" id="PTHR10166:SF66">
    <property type="entry name" value="VWFA AND CACHE DOMAIN-CONTAINING PROTEIN CG16868"/>
    <property type="match status" value="1"/>
</dbReference>
<dbReference type="InterPro" id="IPR036465">
    <property type="entry name" value="vWFA_dom_sf"/>
</dbReference>
<evidence type="ECO:0008006" key="4">
    <source>
        <dbReference type="Google" id="ProtNLM"/>
    </source>
</evidence>
<keyword evidence="2" id="KW-0472">Membrane</keyword>
<gene>
    <name evidence="3" type="ORF">g.4910</name>
</gene>
<evidence type="ECO:0000256" key="1">
    <source>
        <dbReference type="SAM" id="MobiDB-lite"/>
    </source>
</evidence>
<dbReference type="GO" id="GO:0005245">
    <property type="term" value="F:voltage-gated calcium channel activity"/>
    <property type="evidence" value="ECO:0007669"/>
    <property type="project" value="TreeGrafter"/>
</dbReference>
<dbReference type="SUPFAM" id="SSF53300">
    <property type="entry name" value="vWA-like"/>
    <property type="match status" value="1"/>
</dbReference>
<feature type="non-terminal residue" evidence="3">
    <location>
        <position position="1"/>
    </location>
</feature>
<keyword evidence="2" id="KW-0812">Transmembrane</keyword>
<protein>
    <recommendedName>
        <fullName evidence="4">VWFA domain-containing protein</fullName>
    </recommendedName>
</protein>